<keyword evidence="3" id="KW-1185">Reference proteome</keyword>
<organism evidence="2 3">
    <name type="scientific">Stachybotrys elegans</name>
    <dbReference type="NCBI Taxonomy" id="80388"/>
    <lineage>
        <taxon>Eukaryota</taxon>
        <taxon>Fungi</taxon>
        <taxon>Dikarya</taxon>
        <taxon>Ascomycota</taxon>
        <taxon>Pezizomycotina</taxon>
        <taxon>Sordariomycetes</taxon>
        <taxon>Hypocreomycetidae</taxon>
        <taxon>Hypocreales</taxon>
        <taxon>Stachybotryaceae</taxon>
        <taxon>Stachybotrys</taxon>
    </lineage>
</organism>
<feature type="domain" description="Heterokaryon incompatibility" evidence="1">
    <location>
        <begin position="143"/>
        <end position="319"/>
    </location>
</feature>
<reference evidence="2" key="1">
    <citation type="journal article" date="2021" name="Nat. Commun.">
        <title>Genetic determinants of endophytism in the Arabidopsis root mycobiome.</title>
        <authorList>
            <person name="Mesny F."/>
            <person name="Miyauchi S."/>
            <person name="Thiergart T."/>
            <person name="Pickel B."/>
            <person name="Atanasova L."/>
            <person name="Karlsson M."/>
            <person name="Huettel B."/>
            <person name="Barry K.W."/>
            <person name="Haridas S."/>
            <person name="Chen C."/>
            <person name="Bauer D."/>
            <person name="Andreopoulos W."/>
            <person name="Pangilinan J."/>
            <person name="LaButti K."/>
            <person name="Riley R."/>
            <person name="Lipzen A."/>
            <person name="Clum A."/>
            <person name="Drula E."/>
            <person name="Henrissat B."/>
            <person name="Kohler A."/>
            <person name="Grigoriev I.V."/>
            <person name="Martin F.M."/>
            <person name="Hacquard S."/>
        </authorList>
    </citation>
    <scope>NUCLEOTIDE SEQUENCE</scope>
    <source>
        <strain evidence="2">MPI-CAGE-CH-0235</strain>
    </source>
</reference>
<protein>
    <submittedName>
        <fullName evidence="2">Heterokaryon incompatibility protein-domain-containing protein</fullName>
    </submittedName>
</protein>
<name>A0A8K0SHR1_9HYPO</name>
<sequence>MKATEQSPKTEAKDVGDEDLVQVKTLIKLISTRITALAIEVEYMQERAMRLLSVLCVLYSRPYYGSVCLEILQLTPPARSRDLPSSSESKQFLPASSSPSFAMALYDKLPTPTSIRLLRIEAHPGTEVTCTLSVYSLSNQPTYNALSYTWASPSSEAMAQEVNADEFCPITLNGLPTMVTRNLSDFLHCFKSSKQEDKNGLLWIDAVCINQSDVGEKTHQVRLMAQIYRQATTVYVWLGKQLSNESAIDTLSLLAVICEMCSRVDKDVDAWDCASPMLMKRASDGEVLPPSFGIPWGERRKILSFLRRTWFSRIWIVQEVVVAKSVSMLWGDIFIPWDLAVKAASYIETTALGDYIKAAGEIDCHTERGCDDTFEHYHDAPSRVDLGNIIEIARLRDRYQKGESITLAEAIQSTWQFKATDKRDLIFALLGIVGMISPVDAADDLVVDYALPEESVFKQTARYLWKVERSYGTMLDAVVTDPSAPTTGNLPSWQPDYRLRRRSPLAIWATRPGSCFGINPKDIFTPEASGWQGDLMTTGRLTVGAVYVDQVEKCGEPIKQWRTSGGFSKSLEIILEMNKIYYNGQHRLEVFWRTLICNIWPSGPVIPAPADAAACFKGWILCTYFASYHSATMEGLSPNPLPAYLIEGLRDEEYDVIPNVFQFAVLPNPRSRSTDVLQPGASFHHAVQHFEDMQLFVTKKGYLGLGPATLQPGDKIWCTGFSKWLYALRESPSGKSPSSKQLVGAVYVHDLCNGNYADMIADGLGYKSKKIIQKAKDLDPDGNRTFGVHTKPDLVDLGAEMTVVKVIEGNARS</sequence>
<dbReference type="Pfam" id="PF06985">
    <property type="entry name" value="HET"/>
    <property type="match status" value="1"/>
</dbReference>
<evidence type="ECO:0000259" key="1">
    <source>
        <dbReference type="Pfam" id="PF06985"/>
    </source>
</evidence>
<dbReference type="OrthoDB" id="4476201at2759"/>
<evidence type="ECO:0000313" key="3">
    <source>
        <dbReference type="Proteomes" id="UP000813444"/>
    </source>
</evidence>
<dbReference type="Gene3D" id="3.40.50.300">
    <property type="entry name" value="P-loop containing nucleotide triphosphate hydrolases"/>
    <property type="match status" value="1"/>
</dbReference>
<accession>A0A8K0SHR1</accession>
<dbReference type="Proteomes" id="UP000813444">
    <property type="component" value="Unassembled WGS sequence"/>
</dbReference>
<dbReference type="PANTHER" id="PTHR24148">
    <property type="entry name" value="ANKYRIN REPEAT DOMAIN-CONTAINING PROTEIN 39 HOMOLOG-RELATED"/>
    <property type="match status" value="1"/>
</dbReference>
<dbReference type="InterPro" id="IPR027417">
    <property type="entry name" value="P-loop_NTPase"/>
</dbReference>
<dbReference type="InterPro" id="IPR010730">
    <property type="entry name" value="HET"/>
</dbReference>
<evidence type="ECO:0000313" key="2">
    <source>
        <dbReference type="EMBL" id="KAH7304461.1"/>
    </source>
</evidence>
<dbReference type="AlphaFoldDB" id="A0A8K0SHR1"/>
<dbReference type="PANTHER" id="PTHR24148:SF73">
    <property type="entry name" value="HET DOMAIN PROTEIN (AFU_ORTHOLOGUE AFUA_8G01020)"/>
    <property type="match status" value="1"/>
</dbReference>
<gene>
    <name evidence="2" type="ORF">B0I35DRAFT_516828</name>
</gene>
<dbReference type="EMBL" id="JAGPNK010000023">
    <property type="protein sequence ID" value="KAH7304461.1"/>
    <property type="molecule type" value="Genomic_DNA"/>
</dbReference>
<comment type="caution">
    <text evidence="2">The sequence shown here is derived from an EMBL/GenBank/DDBJ whole genome shotgun (WGS) entry which is preliminary data.</text>
</comment>
<proteinExistence type="predicted"/>
<dbReference type="InterPro" id="IPR052895">
    <property type="entry name" value="HetReg/Transcr_Mod"/>
</dbReference>
<dbReference type="Pfam" id="PF26639">
    <property type="entry name" value="Het-6_barrel"/>
    <property type="match status" value="1"/>
</dbReference>